<evidence type="ECO:0000313" key="3">
    <source>
        <dbReference type="EMBL" id="MFC3120853.1"/>
    </source>
</evidence>
<sequence>MSGSSNFQFWLKRILVMLAVIAGAVAFLIFKPEENTASSDTSVSKPKSNSLQESVSRFYSEFRLSSRDPIKEKYGDYVVPIEKSSAPIEAQIQAVTKVNFPPLDNWEGDYKQRAFGEGSTLKAEAEQHAINNGMTLIWDLDQDFVIKKRFVSENSVAGMLYEIAGAIDANFPADLKVYFCGKKRTLVITDNVTEYLQVNCQVYEGS</sequence>
<keyword evidence="4" id="KW-1185">Reference proteome</keyword>
<accession>A0ABV7FM64</accession>
<evidence type="ECO:0000313" key="4">
    <source>
        <dbReference type="Proteomes" id="UP001595478"/>
    </source>
</evidence>
<dbReference type="InterPro" id="IPR018927">
    <property type="entry name" value="Pilus_synth_Q_C"/>
</dbReference>
<proteinExistence type="predicted"/>
<gene>
    <name evidence="3" type="ORF">ACFOHL_04435</name>
</gene>
<keyword evidence="1" id="KW-0472">Membrane</keyword>
<keyword evidence="1" id="KW-0812">Transmembrane</keyword>
<dbReference type="EMBL" id="JBHRSW010000006">
    <property type="protein sequence ID" value="MFC3120853.1"/>
    <property type="molecule type" value="Genomic_DNA"/>
</dbReference>
<protein>
    <submittedName>
        <fullName evidence="3">TcpQ domain-containing protein</fullName>
    </submittedName>
</protein>
<keyword evidence="1" id="KW-1133">Transmembrane helix</keyword>
<dbReference type="Proteomes" id="UP001595478">
    <property type="component" value="Unassembled WGS sequence"/>
</dbReference>
<feature type="transmembrane region" description="Helical" evidence="1">
    <location>
        <begin position="12"/>
        <end position="30"/>
    </location>
</feature>
<feature type="domain" description="Toxin co-regulated pilus biosynthesis protein Q C-terminal" evidence="2">
    <location>
        <begin position="117"/>
        <end position="190"/>
    </location>
</feature>
<dbReference type="RefSeq" id="WP_376918996.1">
    <property type="nucleotide sequence ID" value="NZ_JBHRSW010000006.1"/>
</dbReference>
<reference evidence="4" key="1">
    <citation type="journal article" date="2019" name="Int. J. Syst. Evol. Microbiol.">
        <title>The Global Catalogue of Microorganisms (GCM) 10K type strain sequencing project: providing services to taxonomists for standard genome sequencing and annotation.</title>
        <authorList>
            <consortium name="The Broad Institute Genomics Platform"/>
            <consortium name="The Broad Institute Genome Sequencing Center for Infectious Disease"/>
            <person name="Wu L."/>
            <person name="Ma J."/>
        </authorList>
    </citation>
    <scope>NUCLEOTIDE SEQUENCE [LARGE SCALE GENOMIC DNA]</scope>
    <source>
        <strain evidence="4">KCTC 52473</strain>
    </source>
</reference>
<organism evidence="3 4">
    <name type="scientific">Agaribacter flavus</name>
    <dbReference type="NCBI Taxonomy" id="1902781"/>
    <lineage>
        <taxon>Bacteria</taxon>
        <taxon>Pseudomonadati</taxon>
        <taxon>Pseudomonadota</taxon>
        <taxon>Gammaproteobacteria</taxon>
        <taxon>Alteromonadales</taxon>
        <taxon>Alteromonadaceae</taxon>
        <taxon>Agaribacter</taxon>
    </lineage>
</organism>
<comment type="caution">
    <text evidence="3">The sequence shown here is derived from an EMBL/GenBank/DDBJ whole genome shotgun (WGS) entry which is preliminary data.</text>
</comment>
<name>A0ABV7FM64_9ALTE</name>
<evidence type="ECO:0000256" key="1">
    <source>
        <dbReference type="SAM" id="Phobius"/>
    </source>
</evidence>
<evidence type="ECO:0000259" key="2">
    <source>
        <dbReference type="Pfam" id="PF10671"/>
    </source>
</evidence>
<dbReference type="Pfam" id="PF10671">
    <property type="entry name" value="TcpQ"/>
    <property type="match status" value="1"/>
</dbReference>